<evidence type="ECO:0000313" key="2">
    <source>
        <dbReference type="EMBL" id="PRX54252.1"/>
    </source>
</evidence>
<feature type="domain" description="YdhG-like" evidence="1">
    <location>
        <begin position="19"/>
        <end position="109"/>
    </location>
</feature>
<sequence length="130" mass="15356">MVQEIITYHEAQTAGDQLICEKLEQIIFKNLPEANAKIWHRHPVWFLDENPIVGYSKQKPGIRLMFWSGASFEEEGLNVLGKKYKDASIFYTDAVQIDGKALQRWLEKAREIQWDYKNIYKRKGELIRLK</sequence>
<proteinExistence type="predicted"/>
<gene>
    <name evidence="2" type="ORF">CLV81_2650</name>
</gene>
<keyword evidence="3" id="KW-1185">Reference proteome</keyword>
<dbReference type="SUPFAM" id="SSF159888">
    <property type="entry name" value="YdhG-like"/>
    <property type="match status" value="1"/>
</dbReference>
<dbReference type="EMBL" id="PVYX01000002">
    <property type="protein sequence ID" value="PRX54252.1"/>
    <property type="molecule type" value="Genomic_DNA"/>
</dbReference>
<dbReference type="OrthoDB" id="192368at2"/>
<name>A0A2T0MA01_9FLAO</name>
<reference evidence="2 3" key="1">
    <citation type="submission" date="2018-03" db="EMBL/GenBank/DDBJ databases">
        <title>Genomic Encyclopedia of Archaeal and Bacterial Type Strains, Phase II (KMG-II): from individual species to whole genera.</title>
        <authorList>
            <person name="Goeker M."/>
        </authorList>
    </citation>
    <scope>NUCLEOTIDE SEQUENCE [LARGE SCALE GENOMIC DNA]</scope>
    <source>
        <strain evidence="2 3">DSM 25027</strain>
    </source>
</reference>
<dbReference type="Pfam" id="PF08818">
    <property type="entry name" value="DUF1801"/>
    <property type="match status" value="1"/>
</dbReference>
<accession>A0A2T0MA01</accession>
<evidence type="ECO:0000313" key="3">
    <source>
        <dbReference type="Proteomes" id="UP000237640"/>
    </source>
</evidence>
<comment type="caution">
    <text evidence="2">The sequence shown here is derived from an EMBL/GenBank/DDBJ whole genome shotgun (WGS) entry which is preliminary data.</text>
</comment>
<dbReference type="Gene3D" id="3.90.1150.200">
    <property type="match status" value="1"/>
</dbReference>
<dbReference type="InterPro" id="IPR014922">
    <property type="entry name" value="YdhG-like"/>
</dbReference>
<dbReference type="AlphaFoldDB" id="A0A2T0MA01"/>
<organism evidence="2 3">
    <name type="scientific">Flagellimonas meridianipacifica</name>
    <dbReference type="NCBI Taxonomy" id="1080225"/>
    <lineage>
        <taxon>Bacteria</taxon>
        <taxon>Pseudomonadati</taxon>
        <taxon>Bacteroidota</taxon>
        <taxon>Flavobacteriia</taxon>
        <taxon>Flavobacteriales</taxon>
        <taxon>Flavobacteriaceae</taxon>
        <taxon>Flagellimonas</taxon>
    </lineage>
</organism>
<dbReference type="Proteomes" id="UP000237640">
    <property type="component" value="Unassembled WGS sequence"/>
</dbReference>
<protein>
    <submittedName>
        <fullName evidence="2">Uncharacterized protein DUF1801</fullName>
    </submittedName>
</protein>
<dbReference type="RefSeq" id="WP_106145546.1">
    <property type="nucleotide sequence ID" value="NZ_PVYX01000002.1"/>
</dbReference>
<evidence type="ECO:0000259" key="1">
    <source>
        <dbReference type="Pfam" id="PF08818"/>
    </source>
</evidence>